<evidence type="ECO:0000256" key="3">
    <source>
        <dbReference type="ARBA" id="ARBA00023125"/>
    </source>
</evidence>
<dbReference type="InterPro" id="IPR011010">
    <property type="entry name" value="DNA_brk_join_enz"/>
</dbReference>
<dbReference type="PROSITE" id="PS51898">
    <property type="entry name" value="TYR_RECOMBINASE"/>
    <property type="match status" value="1"/>
</dbReference>
<reference evidence="6 7" key="1">
    <citation type="submission" date="2016-06" db="EMBL/GenBank/DDBJ databases">
        <authorList>
            <person name="Kim H.J."/>
        </authorList>
    </citation>
    <scope>NUCLEOTIDE SEQUENCE [LARGE SCALE GENOMIC DNA]</scope>
    <source>
        <strain evidence="6 7">KFRI01</strain>
    </source>
</reference>
<evidence type="ECO:0000313" key="6">
    <source>
        <dbReference type="EMBL" id="AQN79924.1"/>
    </source>
</evidence>
<dbReference type="PANTHER" id="PTHR30349">
    <property type="entry name" value="PHAGE INTEGRASE-RELATED"/>
    <property type="match status" value="1"/>
</dbReference>
<dbReference type="Pfam" id="PF14657">
    <property type="entry name" value="Arm-DNA-bind_4"/>
    <property type="match status" value="1"/>
</dbReference>
<dbReference type="SUPFAM" id="SSF56349">
    <property type="entry name" value="DNA breaking-rejoining enzymes"/>
    <property type="match status" value="1"/>
</dbReference>
<evidence type="ECO:0000256" key="4">
    <source>
        <dbReference type="ARBA" id="ARBA00023172"/>
    </source>
</evidence>
<dbReference type="PANTHER" id="PTHR30349:SF64">
    <property type="entry name" value="PROPHAGE INTEGRASE INTD-RELATED"/>
    <property type="match status" value="1"/>
</dbReference>
<keyword evidence="7" id="KW-1185">Reference proteome</keyword>
<dbReference type="InterPro" id="IPR050090">
    <property type="entry name" value="Tyrosine_recombinase_XerCD"/>
</dbReference>
<dbReference type="InterPro" id="IPR004107">
    <property type="entry name" value="Integrase_SAM-like_N"/>
</dbReference>
<accession>A0ABM6HUI1</accession>
<dbReference type="Pfam" id="PF00589">
    <property type="entry name" value="Phage_integrase"/>
    <property type="match status" value="1"/>
</dbReference>
<keyword evidence="2" id="KW-0229">DNA integration</keyword>
<keyword evidence="3" id="KW-0238">DNA-binding</keyword>
<dbReference type="CDD" id="cd01189">
    <property type="entry name" value="INT_ICEBs1_C_like"/>
    <property type="match status" value="1"/>
</dbReference>
<dbReference type="InterPro" id="IPR010998">
    <property type="entry name" value="Integrase_recombinase_N"/>
</dbReference>
<dbReference type="Proteomes" id="UP000188147">
    <property type="component" value="Chromosome"/>
</dbReference>
<comment type="similarity">
    <text evidence="1">Belongs to the 'phage' integrase family.</text>
</comment>
<evidence type="ECO:0000259" key="5">
    <source>
        <dbReference type="PROSITE" id="PS51898"/>
    </source>
</evidence>
<proteinExistence type="inferred from homology"/>
<dbReference type="InterPro" id="IPR002104">
    <property type="entry name" value="Integrase_catalytic"/>
</dbReference>
<keyword evidence="4" id="KW-0233">DNA recombination</keyword>
<protein>
    <submittedName>
        <fullName evidence="6">Integrase</fullName>
    </submittedName>
</protein>
<feature type="domain" description="Tyr recombinase" evidence="5">
    <location>
        <begin position="166"/>
        <end position="341"/>
    </location>
</feature>
<dbReference type="InterPro" id="IPR013762">
    <property type="entry name" value="Integrase-like_cat_sf"/>
</dbReference>
<evidence type="ECO:0000313" key="7">
    <source>
        <dbReference type="Proteomes" id="UP000188147"/>
    </source>
</evidence>
<gene>
    <name evidence="6" type="ORF">A9176_05980</name>
</gene>
<dbReference type="InterPro" id="IPR028259">
    <property type="entry name" value="AP2-like_int_N"/>
</dbReference>
<sequence>MASIYKRGETWTANVSFVSSGKRVRKTKSGFKSKREANTWAIQIENLKIDNALNQVFSPSITVAEYFEKWLETYRTNLKPTTMLVYRATLHSIQQSELLANTQAFKLTRSRAQQYLNEFGATHGISTTKKRKMQLSAAYSDAVLDGYIKLNPFDRTTATGHNPKDTKLKYLETEEYLALIEKAKLLETSTSDVILIGALTGARIGEVLALTTDDISDGLIDINKTEQSATRKIDTTKTKNSVRVVDVPTWLTDYLLEKYDGRLFNLSQTAVNKAFKKLQVALEFDHIITFHGLRHTHASYLLSQDVSIDYISHRLGHSSTVITMKVYAHMLTSKKQREVKKTIALFK</sequence>
<evidence type="ECO:0000256" key="1">
    <source>
        <dbReference type="ARBA" id="ARBA00008857"/>
    </source>
</evidence>
<dbReference type="Gene3D" id="1.10.443.10">
    <property type="entry name" value="Intergrase catalytic core"/>
    <property type="match status" value="1"/>
</dbReference>
<dbReference type="Gene3D" id="1.10.150.130">
    <property type="match status" value="1"/>
</dbReference>
<evidence type="ECO:0000256" key="2">
    <source>
        <dbReference type="ARBA" id="ARBA00022908"/>
    </source>
</evidence>
<dbReference type="RefSeq" id="WP_077282582.1">
    <property type="nucleotide sequence ID" value="NZ_CP016329.1"/>
</dbReference>
<name>A0ABM6HUI1_9LACO</name>
<organism evidence="6 7">
    <name type="scientific">Leuconostoc garlicum</name>
    <dbReference type="NCBI Taxonomy" id="255248"/>
    <lineage>
        <taxon>Bacteria</taxon>
        <taxon>Bacillati</taxon>
        <taxon>Bacillota</taxon>
        <taxon>Bacilli</taxon>
        <taxon>Lactobacillales</taxon>
        <taxon>Lactobacillaceae</taxon>
        <taxon>Leuconostoc</taxon>
    </lineage>
</organism>
<dbReference type="EMBL" id="CP016329">
    <property type="protein sequence ID" value="AQN79924.1"/>
    <property type="molecule type" value="Genomic_DNA"/>
</dbReference>
<dbReference type="Pfam" id="PF14659">
    <property type="entry name" value="Phage_int_SAM_3"/>
    <property type="match status" value="1"/>
</dbReference>